<dbReference type="InterPro" id="IPR029055">
    <property type="entry name" value="Ntn_hydrolases_N"/>
</dbReference>
<feature type="signal peptide" evidence="1">
    <location>
        <begin position="1"/>
        <end position="24"/>
    </location>
</feature>
<proteinExistence type="predicted"/>
<dbReference type="Gene3D" id="3.60.20.40">
    <property type="match status" value="1"/>
</dbReference>
<dbReference type="Proteomes" id="UP001341840">
    <property type="component" value="Unassembled WGS sequence"/>
</dbReference>
<name>A0ABU6TA70_9FABA</name>
<accession>A0ABU6TA70</accession>
<evidence type="ECO:0000256" key="1">
    <source>
        <dbReference type="SAM" id="SignalP"/>
    </source>
</evidence>
<organism evidence="2 3">
    <name type="scientific">Stylosanthes scabra</name>
    <dbReference type="NCBI Taxonomy" id="79078"/>
    <lineage>
        <taxon>Eukaryota</taxon>
        <taxon>Viridiplantae</taxon>
        <taxon>Streptophyta</taxon>
        <taxon>Embryophyta</taxon>
        <taxon>Tracheophyta</taxon>
        <taxon>Spermatophyta</taxon>
        <taxon>Magnoliopsida</taxon>
        <taxon>eudicotyledons</taxon>
        <taxon>Gunneridae</taxon>
        <taxon>Pentapetalae</taxon>
        <taxon>rosids</taxon>
        <taxon>fabids</taxon>
        <taxon>Fabales</taxon>
        <taxon>Fabaceae</taxon>
        <taxon>Papilionoideae</taxon>
        <taxon>50 kb inversion clade</taxon>
        <taxon>dalbergioids sensu lato</taxon>
        <taxon>Dalbergieae</taxon>
        <taxon>Pterocarpus clade</taxon>
        <taxon>Stylosanthes</taxon>
    </lineage>
</organism>
<sequence>MFVATPRLASVALCSASLFPSLRASAFAVASLSSLTPSSALICYFGFDLRNFTNVKARITQGDNLIGVTGSSGGMNINSAVIHVFMNHFIFEMKPLDAVQSPRIYHKVPPTYN</sequence>
<reference evidence="2 3" key="1">
    <citation type="journal article" date="2023" name="Plants (Basel)">
        <title>Bridging the Gap: Combining Genomics and Transcriptomics Approaches to Understand Stylosanthes scabra, an Orphan Legume from the Brazilian Caatinga.</title>
        <authorList>
            <person name="Ferreira-Neto J.R.C."/>
            <person name="da Silva M.D."/>
            <person name="Binneck E."/>
            <person name="de Melo N.F."/>
            <person name="da Silva R.H."/>
            <person name="de Melo A.L.T.M."/>
            <person name="Pandolfi V."/>
            <person name="Bustamante F.O."/>
            <person name="Brasileiro-Vidal A.C."/>
            <person name="Benko-Iseppon A.M."/>
        </authorList>
    </citation>
    <scope>NUCLEOTIDE SEQUENCE [LARGE SCALE GENOMIC DNA]</scope>
    <source>
        <tissue evidence="2">Leaves</tissue>
    </source>
</reference>
<evidence type="ECO:0000313" key="2">
    <source>
        <dbReference type="EMBL" id="MED6145234.1"/>
    </source>
</evidence>
<dbReference type="InterPro" id="IPR043137">
    <property type="entry name" value="GGT_ssub_C"/>
</dbReference>
<evidence type="ECO:0000313" key="3">
    <source>
        <dbReference type="Proteomes" id="UP001341840"/>
    </source>
</evidence>
<feature type="chain" id="PRO_5046433990" evidence="1">
    <location>
        <begin position="25"/>
        <end position="113"/>
    </location>
</feature>
<keyword evidence="1" id="KW-0732">Signal</keyword>
<dbReference type="Pfam" id="PF01019">
    <property type="entry name" value="G_glu_transpept"/>
    <property type="match status" value="1"/>
</dbReference>
<dbReference type="EMBL" id="JASCZI010090702">
    <property type="protein sequence ID" value="MED6145234.1"/>
    <property type="molecule type" value="Genomic_DNA"/>
</dbReference>
<gene>
    <name evidence="2" type="ORF">PIB30_023341</name>
</gene>
<comment type="caution">
    <text evidence="2">The sequence shown here is derived from an EMBL/GenBank/DDBJ whole genome shotgun (WGS) entry which is preliminary data.</text>
</comment>
<keyword evidence="3" id="KW-1185">Reference proteome</keyword>
<protein>
    <submittedName>
        <fullName evidence="2">Uncharacterized protein</fullName>
    </submittedName>
</protein>
<dbReference type="SUPFAM" id="SSF56235">
    <property type="entry name" value="N-terminal nucleophile aminohydrolases (Ntn hydrolases)"/>
    <property type="match status" value="1"/>
</dbReference>